<dbReference type="EMBL" id="QSGO01000026">
    <property type="protein sequence ID" value="RHB30615.1"/>
    <property type="molecule type" value="Genomic_DNA"/>
</dbReference>
<keyword evidence="4" id="KW-0808">Transferase</keyword>
<feature type="transmembrane region" description="Helical" evidence="2">
    <location>
        <begin position="6"/>
        <end position="26"/>
    </location>
</feature>
<comment type="similarity">
    <text evidence="1">Belongs to the bacterial sugar transferase family.</text>
</comment>
<reference evidence="4 5" key="1">
    <citation type="submission" date="2018-08" db="EMBL/GenBank/DDBJ databases">
        <title>A genome reference for cultivated species of the human gut microbiota.</title>
        <authorList>
            <person name="Zou Y."/>
            <person name="Xue W."/>
            <person name="Luo G."/>
        </authorList>
    </citation>
    <scope>NUCLEOTIDE SEQUENCE [LARGE SCALE GENOMIC DNA]</scope>
    <source>
        <strain evidence="4 5">AM40-30BH</strain>
    </source>
</reference>
<dbReference type="RefSeq" id="WP_002562567.1">
    <property type="nucleotide sequence ID" value="NZ_CABJFV010000026.1"/>
</dbReference>
<dbReference type="PANTHER" id="PTHR30576">
    <property type="entry name" value="COLANIC BIOSYNTHESIS UDP-GLUCOSE LIPID CARRIER TRANSFERASE"/>
    <property type="match status" value="1"/>
</dbReference>
<proteinExistence type="inferred from homology"/>
<sequence>MKQLVDYMVAALVLLLCCPLLLYIAIRIRMQGAGSVFYQQERLGKGGVPFRMVKFRTMVTGAEDGTPLLAVSDDQRVTAFGRTLRKHHLDELPQFWNVLKGDMSIVGPRPERAWFVQQILEKTPDYKRIFNLKPGITSLGMVKFGYANTIEKMIERSRYDLYYLEHYSFWLDVKILLATVREVWIGKGI</sequence>
<feature type="domain" description="Bacterial sugar transferase" evidence="3">
    <location>
        <begin position="2"/>
        <end position="183"/>
    </location>
</feature>
<dbReference type="AlphaFoldDB" id="A0A413VAL1"/>
<organism evidence="4 5">
    <name type="scientific">Bacteroides nordii</name>
    <dbReference type="NCBI Taxonomy" id="291645"/>
    <lineage>
        <taxon>Bacteria</taxon>
        <taxon>Pseudomonadati</taxon>
        <taxon>Bacteroidota</taxon>
        <taxon>Bacteroidia</taxon>
        <taxon>Bacteroidales</taxon>
        <taxon>Bacteroidaceae</taxon>
        <taxon>Bacteroides</taxon>
    </lineage>
</organism>
<name>A0A413VAL1_9BACE</name>
<gene>
    <name evidence="4" type="ORF">DW888_18660</name>
</gene>
<keyword evidence="2" id="KW-0472">Membrane</keyword>
<evidence type="ECO:0000259" key="3">
    <source>
        <dbReference type="Pfam" id="PF02397"/>
    </source>
</evidence>
<keyword evidence="2" id="KW-1133">Transmembrane helix</keyword>
<evidence type="ECO:0000256" key="2">
    <source>
        <dbReference type="SAM" id="Phobius"/>
    </source>
</evidence>
<dbReference type="GeneID" id="69503457"/>
<dbReference type="PANTHER" id="PTHR30576:SF0">
    <property type="entry name" value="UNDECAPRENYL-PHOSPHATE N-ACETYLGALACTOSAMINYL 1-PHOSPHATE TRANSFERASE-RELATED"/>
    <property type="match status" value="1"/>
</dbReference>
<dbReference type="Proteomes" id="UP000284379">
    <property type="component" value="Unassembled WGS sequence"/>
</dbReference>
<evidence type="ECO:0000256" key="1">
    <source>
        <dbReference type="ARBA" id="ARBA00006464"/>
    </source>
</evidence>
<keyword evidence="2" id="KW-0812">Transmembrane</keyword>
<evidence type="ECO:0000313" key="5">
    <source>
        <dbReference type="Proteomes" id="UP000284379"/>
    </source>
</evidence>
<evidence type="ECO:0000313" key="4">
    <source>
        <dbReference type="EMBL" id="RHB30615.1"/>
    </source>
</evidence>
<dbReference type="GO" id="GO:0016780">
    <property type="term" value="F:phosphotransferase activity, for other substituted phosphate groups"/>
    <property type="evidence" value="ECO:0007669"/>
    <property type="project" value="TreeGrafter"/>
</dbReference>
<protein>
    <submittedName>
        <fullName evidence="4">Sugar transferase</fullName>
    </submittedName>
</protein>
<dbReference type="InterPro" id="IPR003362">
    <property type="entry name" value="Bact_transf"/>
</dbReference>
<dbReference type="Pfam" id="PF02397">
    <property type="entry name" value="Bac_transf"/>
    <property type="match status" value="1"/>
</dbReference>
<comment type="caution">
    <text evidence="4">The sequence shown here is derived from an EMBL/GenBank/DDBJ whole genome shotgun (WGS) entry which is preliminary data.</text>
</comment>
<accession>A0A413VAL1</accession>